<keyword evidence="3" id="KW-1185">Reference proteome</keyword>
<dbReference type="Proteomes" id="UP000184315">
    <property type="component" value="Unassembled WGS sequence"/>
</dbReference>
<dbReference type="SUPFAM" id="SSF141868">
    <property type="entry name" value="EAL domain-like"/>
    <property type="match status" value="1"/>
</dbReference>
<dbReference type="AlphaFoldDB" id="A0A1J1LIZ9"/>
<dbReference type="EMBL" id="CZDF01000148">
    <property type="protein sequence ID" value="CUR32198.1"/>
    <property type="molecule type" value="Genomic_DNA"/>
</dbReference>
<dbReference type="GO" id="GO:0071111">
    <property type="term" value="F:cyclic-guanylate-specific phosphodiesterase activity"/>
    <property type="evidence" value="ECO:0007669"/>
    <property type="project" value="InterPro"/>
</dbReference>
<dbReference type="InterPro" id="IPR001633">
    <property type="entry name" value="EAL_dom"/>
</dbReference>
<dbReference type="PROSITE" id="PS50883">
    <property type="entry name" value="EAL"/>
    <property type="match status" value="1"/>
</dbReference>
<dbReference type="SMART" id="SM00052">
    <property type="entry name" value="EAL"/>
    <property type="match status" value="1"/>
</dbReference>
<proteinExistence type="predicted"/>
<protein>
    <submittedName>
        <fullName evidence="2">PAS:GGDEF protein</fullName>
    </submittedName>
</protein>
<dbReference type="CDD" id="cd01948">
    <property type="entry name" value="EAL"/>
    <property type="match status" value="1"/>
</dbReference>
<accession>A0A1J1LIZ9</accession>
<dbReference type="PANTHER" id="PTHR33121">
    <property type="entry name" value="CYCLIC DI-GMP PHOSPHODIESTERASE PDEF"/>
    <property type="match status" value="1"/>
</dbReference>
<dbReference type="PANTHER" id="PTHR33121:SF23">
    <property type="entry name" value="CYCLIC DI-GMP PHOSPHODIESTERASE PDEB"/>
    <property type="match status" value="1"/>
</dbReference>
<dbReference type="Pfam" id="PF00563">
    <property type="entry name" value="EAL"/>
    <property type="match status" value="1"/>
</dbReference>
<dbReference type="InterPro" id="IPR050706">
    <property type="entry name" value="Cyclic-di-GMP_PDE-like"/>
</dbReference>
<gene>
    <name evidence="2" type="ORF">PL9214430170</name>
</gene>
<evidence type="ECO:0000259" key="1">
    <source>
        <dbReference type="PROSITE" id="PS50883"/>
    </source>
</evidence>
<evidence type="ECO:0000313" key="3">
    <source>
        <dbReference type="Proteomes" id="UP000184315"/>
    </source>
</evidence>
<evidence type="ECO:0000313" key="2">
    <source>
        <dbReference type="EMBL" id="CUR32198.1"/>
    </source>
</evidence>
<sequence length="278" mass="31936">MFSSDWKAHRNPSPTPDNPKLVRLTSDVEWIQLIENAISDNRCALYLQDVISLAEPDSRRYYEVSVRLFDPNGRVIPPSVFLPVAERYYLLPDLDRWLVENLLESLAKIEADLLNNSSFAINLSRHSINKVDFVSRIHQQLKQLDISPEVICFEINETVALSNLEIASDLITYLQSLGYYFTLDDFGRGLSSLSYLKHLPVDYIKIPGIFIRNMLNDLTDRSIVEMIHYLAQKMGLKTIAEDVETEAIFQSVKALGINYAQGYYLSRPQPFEKVLRSE</sequence>
<dbReference type="RefSeq" id="WP_072718952.1">
    <property type="nucleotide sequence ID" value="NZ_LN889796.1"/>
</dbReference>
<feature type="domain" description="EAL" evidence="1">
    <location>
        <begin position="27"/>
        <end position="278"/>
    </location>
</feature>
<dbReference type="Gene3D" id="3.20.20.450">
    <property type="entry name" value="EAL domain"/>
    <property type="match status" value="1"/>
</dbReference>
<name>A0A1J1LIZ9_9CYAN</name>
<dbReference type="InterPro" id="IPR035919">
    <property type="entry name" value="EAL_sf"/>
</dbReference>
<dbReference type="OrthoDB" id="9762141at2"/>
<reference evidence="3" key="1">
    <citation type="submission" date="2015-10" db="EMBL/GenBank/DDBJ databases">
        <authorList>
            <person name="Regsiter A."/>
            <person name="william w."/>
        </authorList>
    </citation>
    <scope>NUCLEOTIDE SEQUENCE [LARGE SCALE GENOMIC DNA]</scope>
</reference>
<organism evidence="2 3">
    <name type="scientific">Planktothrix tepida PCC 9214</name>
    <dbReference type="NCBI Taxonomy" id="671072"/>
    <lineage>
        <taxon>Bacteria</taxon>
        <taxon>Bacillati</taxon>
        <taxon>Cyanobacteriota</taxon>
        <taxon>Cyanophyceae</taxon>
        <taxon>Oscillatoriophycideae</taxon>
        <taxon>Oscillatoriales</taxon>
        <taxon>Microcoleaceae</taxon>
        <taxon>Planktothrix</taxon>
    </lineage>
</organism>
<dbReference type="STRING" id="671072.PL9214430170"/>